<evidence type="ECO:0000313" key="1">
    <source>
        <dbReference type="EMBL" id="KAK4171273.1"/>
    </source>
</evidence>
<feature type="non-terminal residue" evidence="1">
    <location>
        <position position="1"/>
    </location>
</feature>
<organism evidence="1 2">
    <name type="scientific">Triangularia setosa</name>
    <dbReference type="NCBI Taxonomy" id="2587417"/>
    <lineage>
        <taxon>Eukaryota</taxon>
        <taxon>Fungi</taxon>
        <taxon>Dikarya</taxon>
        <taxon>Ascomycota</taxon>
        <taxon>Pezizomycotina</taxon>
        <taxon>Sordariomycetes</taxon>
        <taxon>Sordariomycetidae</taxon>
        <taxon>Sordariales</taxon>
        <taxon>Podosporaceae</taxon>
        <taxon>Triangularia</taxon>
    </lineage>
</organism>
<dbReference type="Gene3D" id="3.30.160.60">
    <property type="entry name" value="Classic Zinc Finger"/>
    <property type="match status" value="1"/>
</dbReference>
<keyword evidence="2" id="KW-1185">Reference proteome</keyword>
<gene>
    <name evidence="1" type="ORF">QBC36DRAFT_199691</name>
</gene>
<evidence type="ECO:0000313" key="2">
    <source>
        <dbReference type="Proteomes" id="UP001302321"/>
    </source>
</evidence>
<protein>
    <recommendedName>
        <fullName evidence="3">C2H2-type domain-containing protein</fullName>
    </recommendedName>
</protein>
<name>A0AAN6VX16_9PEZI</name>
<dbReference type="EMBL" id="MU866596">
    <property type="protein sequence ID" value="KAK4171273.1"/>
    <property type="molecule type" value="Genomic_DNA"/>
</dbReference>
<reference evidence="1" key="2">
    <citation type="submission" date="2023-05" db="EMBL/GenBank/DDBJ databases">
        <authorList>
            <consortium name="Lawrence Berkeley National Laboratory"/>
            <person name="Steindorff A."/>
            <person name="Hensen N."/>
            <person name="Bonometti L."/>
            <person name="Westerberg I."/>
            <person name="Brannstrom I.O."/>
            <person name="Guillou S."/>
            <person name="Cros-Aarteil S."/>
            <person name="Calhoun S."/>
            <person name="Haridas S."/>
            <person name="Kuo A."/>
            <person name="Mondo S."/>
            <person name="Pangilinan J."/>
            <person name="Riley R."/>
            <person name="Labutti K."/>
            <person name="Andreopoulos B."/>
            <person name="Lipzen A."/>
            <person name="Chen C."/>
            <person name="Yanf M."/>
            <person name="Daum C."/>
            <person name="Ng V."/>
            <person name="Clum A."/>
            <person name="Ohm R."/>
            <person name="Martin F."/>
            <person name="Silar P."/>
            <person name="Natvig D."/>
            <person name="Lalanne C."/>
            <person name="Gautier V."/>
            <person name="Ament-Velasquez S.L."/>
            <person name="Kruys A."/>
            <person name="Hutchinson M.I."/>
            <person name="Powell A.J."/>
            <person name="Barry K."/>
            <person name="Miller A.N."/>
            <person name="Grigoriev I.V."/>
            <person name="Debuchy R."/>
            <person name="Gladieux P."/>
            <person name="Thoren M.H."/>
            <person name="Johannesson H."/>
        </authorList>
    </citation>
    <scope>NUCLEOTIDE SEQUENCE</scope>
    <source>
        <strain evidence="1">CBS 892.96</strain>
    </source>
</reference>
<evidence type="ECO:0008006" key="3">
    <source>
        <dbReference type="Google" id="ProtNLM"/>
    </source>
</evidence>
<proteinExistence type="predicted"/>
<dbReference type="AlphaFoldDB" id="A0AAN6VX16"/>
<dbReference type="Proteomes" id="UP001302321">
    <property type="component" value="Unassembled WGS sequence"/>
</dbReference>
<comment type="caution">
    <text evidence="1">The sequence shown here is derived from an EMBL/GenBank/DDBJ whole genome shotgun (WGS) entry which is preliminary data.</text>
</comment>
<sequence>CLFHGCNQKAFSRSADLERHYKWVHIEEGKPPKCPCNYKKCNRHDVPFHHQDHFRDHLCNFLKGDILRRSKKEDRKRWESRAPRAVHGGSWLVTMQ</sequence>
<accession>A0AAN6VX16</accession>
<reference evidence="1" key="1">
    <citation type="journal article" date="2023" name="Mol. Phylogenet. Evol.">
        <title>Genome-scale phylogeny and comparative genomics of the fungal order Sordariales.</title>
        <authorList>
            <person name="Hensen N."/>
            <person name="Bonometti L."/>
            <person name="Westerberg I."/>
            <person name="Brannstrom I.O."/>
            <person name="Guillou S."/>
            <person name="Cros-Aarteil S."/>
            <person name="Calhoun S."/>
            <person name="Haridas S."/>
            <person name="Kuo A."/>
            <person name="Mondo S."/>
            <person name="Pangilinan J."/>
            <person name="Riley R."/>
            <person name="LaButti K."/>
            <person name="Andreopoulos B."/>
            <person name="Lipzen A."/>
            <person name="Chen C."/>
            <person name="Yan M."/>
            <person name="Daum C."/>
            <person name="Ng V."/>
            <person name="Clum A."/>
            <person name="Steindorff A."/>
            <person name="Ohm R.A."/>
            <person name="Martin F."/>
            <person name="Silar P."/>
            <person name="Natvig D.O."/>
            <person name="Lalanne C."/>
            <person name="Gautier V."/>
            <person name="Ament-Velasquez S.L."/>
            <person name="Kruys A."/>
            <person name="Hutchinson M.I."/>
            <person name="Powell A.J."/>
            <person name="Barry K."/>
            <person name="Miller A.N."/>
            <person name="Grigoriev I.V."/>
            <person name="Debuchy R."/>
            <person name="Gladieux P."/>
            <person name="Hiltunen Thoren M."/>
            <person name="Johannesson H."/>
        </authorList>
    </citation>
    <scope>NUCLEOTIDE SEQUENCE</scope>
    <source>
        <strain evidence="1">CBS 892.96</strain>
    </source>
</reference>